<evidence type="ECO:0000256" key="1">
    <source>
        <dbReference type="ARBA" id="ARBA00001936"/>
    </source>
</evidence>
<dbReference type="Pfam" id="PF09412">
    <property type="entry name" value="XendoU"/>
    <property type="match status" value="1"/>
</dbReference>
<organism evidence="15 16">
    <name type="scientific">Owenia fusiformis</name>
    <name type="common">Polychaete worm</name>
    <dbReference type="NCBI Taxonomy" id="6347"/>
    <lineage>
        <taxon>Eukaryota</taxon>
        <taxon>Metazoa</taxon>
        <taxon>Spiralia</taxon>
        <taxon>Lophotrochozoa</taxon>
        <taxon>Annelida</taxon>
        <taxon>Polychaeta</taxon>
        <taxon>Sedentaria</taxon>
        <taxon>Canalipalpata</taxon>
        <taxon>Sabellida</taxon>
        <taxon>Oweniida</taxon>
        <taxon>Oweniidae</taxon>
        <taxon>Owenia</taxon>
    </lineage>
</organism>
<dbReference type="PROSITE" id="PS50222">
    <property type="entry name" value="EF_HAND_2"/>
    <property type="match status" value="2"/>
</dbReference>
<keyword evidence="16" id="KW-1185">Reference proteome</keyword>
<dbReference type="Gene3D" id="1.10.238.10">
    <property type="entry name" value="EF-hand"/>
    <property type="match status" value="1"/>
</dbReference>
<evidence type="ECO:0000256" key="8">
    <source>
        <dbReference type="ARBA" id="ARBA00022837"/>
    </source>
</evidence>
<accession>A0A8S4N412</accession>
<evidence type="ECO:0000256" key="5">
    <source>
        <dbReference type="ARBA" id="ARBA00022723"/>
    </source>
</evidence>
<evidence type="ECO:0000256" key="12">
    <source>
        <dbReference type="RuleBase" id="RU367085"/>
    </source>
</evidence>
<evidence type="ECO:0000256" key="3">
    <source>
        <dbReference type="ARBA" id="ARBA00011245"/>
    </source>
</evidence>
<dbReference type="AlphaFoldDB" id="A0A8S4N412"/>
<keyword evidence="10 12" id="KW-0464">Manganese</keyword>
<evidence type="ECO:0000256" key="9">
    <source>
        <dbReference type="ARBA" id="ARBA00022884"/>
    </source>
</evidence>
<dbReference type="PROSITE" id="PS51959">
    <property type="entry name" value="ENDOU"/>
    <property type="match status" value="1"/>
</dbReference>
<dbReference type="GO" id="GO:0016787">
    <property type="term" value="F:hydrolase activity"/>
    <property type="evidence" value="ECO:0007669"/>
    <property type="project" value="UniProtKB-KW"/>
</dbReference>
<dbReference type="InterPro" id="IPR018998">
    <property type="entry name" value="EndoU_C"/>
</dbReference>
<feature type="chain" id="PRO_5035965962" description="Uridylate-specific endoribonuclease" evidence="12">
    <location>
        <begin position="19"/>
        <end position="431"/>
    </location>
</feature>
<name>A0A8S4N412_OWEFU</name>
<keyword evidence="6 12" id="KW-0255">Endonuclease</keyword>
<comment type="catalytic activity">
    <reaction evidence="12">
        <text>ribonucleotidyl-uridine-RNA = a 5'-end dephospho-uridine-RNA + a 3'-end 2',3'-cyclophospho-ribonucleotide-RNA</text>
        <dbReference type="Rhea" id="RHEA:67792"/>
        <dbReference type="Rhea" id="RHEA-COMP:10464"/>
        <dbReference type="Rhea" id="RHEA-COMP:17354"/>
        <dbReference type="Rhea" id="RHEA-COMP:17356"/>
        <dbReference type="ChEBI" id="CHEBI:83064"/>
        <dbReference type="ChEBI" id="CHEBI:173117"/>
        <dbReference type="ChEBI" id="CHEBI:173224"/>
    </reaction>
</comment>
<evidence type="ECO:0000256" key="6">
    <source>
        <dbReference type="ARBA" id="ARBA00022759"/>
    </source>
</evidence>
<dbReference type="CDD" id="cd00051">
    <property type="entry name" value="EFh"/>
    <property type="match status" value="1"/>
</dbReference>
<comment type="cofactor">
    <cofactor evidence="1 12">
        <name>Mn(2+)</name>
        <dbReference type="ChEBI" id="CHEBI:29035"/>
    </cofactor>
</comment>
<comment type="caution">
    <text evidence="15">The sequence shown here is derived from an EMBL/GenBank/DDBJ whole genome shotgun (WGS) entry which is preliminary data.</text>
</comment>
<feature type="domain" description="EndoU" evidence="14">
    <location>
        <begin position="1"/>
        <end position="280"/>
    </location>
</feature>
<dbReference type="InterPro" id="IPR002048">
    <property type="entry name" value="EF_hand_dom"/>
</dbReference>
<dbReference type="PANTHER" id="PTHR12439">
    <property type="entry name" value="PLACENTAL PROTEIN 11-RELATED"/>
    <property type="match status" value="1"/>
</dbReference>
<keyword evidence="11" id="KW-0456">Lyase</keyword>
<evidence type="ECO:0000259" key="14">
    <source>
        <dbReference type="PROSITE" id="PS51959"/>
    </source>
</evidence>
<gene>
    <name evidence="15" type="ORF">OFUS_LOCUS2913</name>
</gene>
<dbReference type="InterPro" id="IPR018247">
    <property type="entry name" value="EF_Hand_1_Ca_BS"/>
</dbReference>
<evidence type="ECO:0000256" key="7">
    <source>
        <dbReference type="ARBA" id="ARBA00022801"/>
    </source>
</evidence>
<evidence type="ECO:0000256" key="11">
    <source>
        <dbReference type="ARBA" id="ARBA00023239"/>
    </source>
</evidence>
<keyword evidence="9 12" id="KW-0694">RNA-binding</keyword>
<dbReference type="GO" id="GO:0016829">
    <property type="term" value="F:lyase activity"/>
    <property type="evidence" value="ECO:0007669"/>
    <property type="project" value="UniProtKB-KW"/>
</dbReference>
<evidence type="ECO:0000313" key="15">
    <source>
        <dbReference type="EMBL" id="CAH1775631.1"/>
    </source>
</evidence>
<keyword evidence="5 12" id="KW-0479">Metal-binding</keyword>
<dbReference type="SUPFAM" id="SSF142877">
    <property type="entry name" value="EndoU-like"/>
    <property type="match status" value="1"/>
</dbReference>
<dbReference type="CDD" id="cd21159">
    <property type="entry name" value="XendoU"/>
    <property type="match status" value="1"/>
</dbReference>
<keyword evidence="8" id="KW-0106">Calcium</keyword>
<feature type="signal peptide" evidence="12">
    <location>
        <begin position="1"/>
        <end position="18"/>
    </location>
</feature>
<dbReference type="SMART" id="SM00054">
    <property type="entry name" value="EFh"/>
    <property type="match status" value="2"/>
</dbReference>
<dbReference type="InterPro" id="IPR039787">
    <property type="entry name" value="ENDOU"/>
</dbReference>
<keyword evidence="4 12" id="KW-0540">Nuclease</keyword>
<sequence length="431" mass="48835">MQLLIVAGVLALATVAYGQSNVELHALTESLWSSDVNRASNNDVQFSTGGSTLYTYVNPSVLSRPTFAAFRALLDNYIPEIGIEEPPCAQCRQEEDAFINAILDTDVMQQAWDFLVTHGFASSDRNSFVQQLKDTWFLKYSRSQGRAMDSSGFEHVFVGEIRNGGITGFHSWVQYYQEEQAGETELFGEIERCNPHPILTVSHSWLGAFKEIGGWYMRASPEFEIAVFTVCFNARRNVGCNIMLDGYPSIDMGKLKDIPIFWLKKTVTKVMVNDFNKNGVWDAEDCKTAAEKIIKIGNLTGAKAEEVLTFYCENMPSYFQTATNITQWIIDDNNYRNDPNSPPTVDEWGEKWFGVLDLDGDGIIDMAEYKVFWDAYGLDPDYLKPQFDFIDTDGNGKISCQEFVKASSDYFYDTDENANMFWGPIKDFKMI</sequence>
<dbReference type="OrthoDB" id="430326at2759"/>
<comment type="similarity">
    <text evidence="2 12">Belongs to the ENDOU family.</text>
</comment>
<evidence type="ECO:0000256" key="2">
    <source>
        <dbReference type="ARBA" id="ARBA00010168"/>
    </source>
</evidence>
<reference evidence="15" key="1">
    <citation type="submission" date="2022-03" db="EMBL/GenBank/DDBJ databases">
        <authorList>
            <person name="Martin C."/>
        </authorList>
    </citation>
    <scope>NUCLEOTIDE SEQUENCE</scope>
</reference>
<proteinExistence type="inferred from homology"/>
<feature type="domain" description="EF-hand" evidence="13">
    <location>
        <begin position="344"/>
        <end position="379"/>
    </location>
</feature>
<feature type="domain" description="EF-hand" evidence="13">
    <location>
        <begin position="387"/>
        <end position="413"/>
    </location>
</feature>
<keyword evidence="7 12" id="KW-0378">Hydrolase</keyword>
<dbReference type="PANTHER" id="PTHR12439:SF42">
    <property type="entry name" value="ENDORIBONUCLEASE-RELATED"/>
    <property type="match status" value="1"/>
</dbReference>
<dbReference type="GO" id="GO:0004521">
    <property type="term" value="F:RNA endonuclease activity"/>
    <property type="evidence" value="ECO:0007669"/>
    <property type="project" value="UniProtKB-UniRule"/>
</dbReference>
<evidence type="ECO:0000259" key="13">
    <source>
        <dbReference type="PROSITE" id="PS50222"/>
    </source>
</evidence>
<dbReference type="InterPro" id="IPR037227">
    <property type="entry name" value="EndoU-like"/>
</dbReference>
<dbReference type="Pfam" id="PF13202">
    <property type="entry name" value="EF-hand_5"/>
    <property type="match status" value="2"/>
</dbReference>
<dbReference type="EC" id="4.6.1.-" evidence="12"/>
<keyword evidence="12" id="KW-0732">Signal</keyword>
<dbReference type="SUPFAM" id="SSF47473">
    <property type="entry name" value="EF-hand"/>
    <property type="match status" value="1"/>
</dbReference>
<evidence type="ECO:0000256" key="10">
    <source>
        <dbReference type="ARBA" id="ARBA00023211"/>
    </source>
</evidence>
<dbReference type="EMBL" id="CAIIXF020000001">
    <property type="protein sequence ID" value="CAH1775631.1"/>
    <property type="molecule type" value="Genomic_DNA"/>
</dbReference>
<dbReference type="InterPro" id="IPR011992">
    <property type="entry name" value="EF-hand-dom_pair"/>
</dbReference>
<evidence type="ECO:0000313" key="16">
    <source>
        <dbReference type="Proteomes" id="UP000749559"/>
    </source>
</evidence>
<dbReference type="GO" id="GO:0003723">
    <property type="term" value="F:RNA binding"/>
    <property type="evidence" value="ECO:0007669"/>
    <property type="project" value="UniProtKB-UniRule"/>
</dbReference>
<comment type="subunit">
    <text evidence="3 12">Monomer.</text>
</comment>
<dbReference type="PROSITE" id="PS00018">
    <property type="entry name" value="EF_HAND_1"/>
    <property type="match status" value="2"/>
</dbReference>
<dbReference type="GO" id="GO:0005509">
    <property type="term" value="F:calcium ion binding"/>
    <property type="evidence" value="ECO:0007669"/>
    <property type="project" value="InterPro"/>
</dbReference>
<evidence type="ECO:0000256" key="4">
    <source>
        <dbReference type="ARBA" id="ARBA00022722"/>
    </source>
</evidence>
<protein>
    <recommendedName>
        <fullName evidence="12">Uridylate-specific endoribonuclease</fullName>
        <ecNumber evidence="12">4.6.1.-</ecNumber>
    </recommendedName>
</protein>
<dbReference type="Proteomes" id="UP000749559">
    <property type="component" value="Unassembled WGS sequence"/>
</dbReference>